<feature type="region of interest" description="Disordered" evidence="1">
    <location>
        <begin position="96"/>
        <end position="118"/>
    </location>
</feature>
<protein>
    <submittedName>
        <fullName evidence="3">Uncharacterized protein</fullName>
    </submittedName>
</protein>
<reference evidence="3 4" key="1">
    <citation type="journal article" date="2022" name="Nat. Ecol. Evol.">
        <title>A masculinizing supergene underlies an exaggerated male reproductive morph in a spider.</title>
        <authorList>
            <person name="Hendrickx F."/>
            <person name="De Corte Z."/>
            <person name="Sonet G."/>
            <person name="Van Belleghem S.M."/>
            <person name="Kostlbacher S."/>
            <person name="Vangestel C."/>
        </authorList>
    </citation>
    <scope>NUCLEOTIDE SEQUENCE [LARGE SCALE GENOMIC DNA]</scope>
    <source>
        <strain evidence="3">W744_W776</strain>
    </source>
</reference>
<feature type="compositionally biased region" description="Polar residues" evidence="1">
    <location>
        <begin position="99"/>
        <end position="108"/>
    </location>
</feature>
<keyword evidence="4" id="KW-1185">Reference proteome</keyword>
<comment type="caution">
    <text evidence="3">The sequence shown here is derived from an EMBL/GenBank/DDBJ whole genome shotgun (WGS) entry which is preliminary data.</text>
</comment>
<evidence type="ECO:0000256" key="1">
    <source>
        <dbReference type="SAM" id="MobiDB-lite"/>
    </source>
</evidence>
<evidence type="ECO:0000313" key="4">
    <source>
        <dbReference type="Proteomes" id="UP000827092"/>
    </source>
</evidence>
<accession>A0AAV6V8Y1</accession>
<dbReference type="AlphaFoldDB" id="A0AAV6V8Y1"/>
<sequence>MELIWIAVLLIGVFGGIAFGVMLYCIFHRMQKHYHPQIIEHSQSWQFGVTNLSFIGDDQVSSFADPSPDYSTVMSRNVSSDQNRTRGFFSRFLKRSPGGMNSNGSTAASGMEEPPPSYSSVVPHTDVDFFVRCQAVDDVILFIKMTDCPKSGSQ</sequence>
<keyword evidence="2" id="KW-0812">Transmembrane</keyword>
<proteinExistence type="predicted"/>
<keyword evidence="2" id="KW-1133">Transmembrane helix</keyword>
<name>A0AAV6V8Y1_9ARAC</name>
<evidence type="ECO:0000313" key="3">
    <source>
        <dbReference type="EMBL" id="KAG8193165.1"/>
    </source>
</evidence>
<gene>
    <name evidence="3" type="ORF">JTE90_006993</name>
</gene>
<keyword evidence="2" id="KW-0472">Membrane</keyword>
<dbReference type="EMBL" id="JAFNEN010000128">
    <property type="protein sequence ID" value="KAG8193165.1"/>
    <property type="molecule type" value="Genomic_DNA"/>
</dbReference>
<dbReference type="Proteomes" id="UP000827092">
    <property type="component" value="Unassembled WGS sequence"/>
</dbReference>
<feature type="transmembrane region" description="Helical" evidence="2">
    <location>
        <begin position="6"/>
        <end position="27"/>
    </location>
</feature>
<evidence type="ECO:0000256" key="2">
    <source>
        <dbReference type="SAM" id="Phobius"/>
    </source>
</evidence>
<organism evidence="3 4">
    <name type="scientific">Oedothorax gibbosus</name>
    <dbReference type="NCBI Taxonomy" id="931172"/>
    <lineage>
        <taxon>Eukaryota</taxon>
        <taxon>Metazoa</taxon>
        <taxon>Ecdysozoa</taxon>
        <taxon>Arthropoda</taxon>
        <taxon>Chelicerata</taxon>
        <taxon>Arachnida</taxon>
        <taxon>Araneae</taxon>
        <taxon>Araneomorphae</taxon>
        <taxon>Entelegynae</taxon>
        <taxon>Araneoidea</taxon>
        <taxon>Linyphiidae</taxon>
        <taxon>Erigoninae</taxon>
        <taxon>Oedothorax</taxon>
    </lineage>
</organism>